<dbReference type="InParanoid" id="A0A2G5F6C9"/>
<accession>A0A2G5F6C9</accession>
<evidence type="ECO:0000313" key="8">
    <source>
        <dbReference type="Proteomes" id="UP000230069"/>
    </source>
</evidence>
<protein>
    <recommendedName>
        <fullName evidence="6">Bifunctional inhibitor/plant lipid transfer protein/seed storage helical domain-containing protein</fullName>
    </recommendedName>
</protein>
<keyword evidence="4" id="KW-0325">Glycoprotein</keyword>
<keyword evidence="8" id="KW-1185">Reference proteome</keyword>
<keyword evidence="3" id="KW-1015">Disulfide bond</keyword>
<evidence type="ECO:0000256" key="3">
    <source>
        <dbReference type="ARBA" id="ARBA00023157"/>
    </source>
</evidence>
<evidence type="ECO:0000256" key="5">
    <source>
        <dbReference type="SAM" id="SignalP"/>
    </source>
</evidence>
<dbReference type="STRING" id="218851.A0A2G5F6C9"/>
<dbReference type="Pfam" id="PF14368">
    <property type="entry name" value="LTP_2"/>
    <property type="match status" value="1"/>
</dbReference>
<dbReference type="SUPFAM" id="SSF47699">
    <property type="entry name" value="Bifunctional inhibitor/lipid-transfer protein/seed storage 2S albumin"/>
    <property type="match status" value="1"/>
</dbReference>
<dbReference type="PANTHER" id="PTHR33044">
    <property type="entry name" value="BIFUNCTIONAL INHIBITOR/LIPID-TRANSFER PROTEIN/SEED STORAGE 2S ALBUMIN SUPERFAMILY PROTEIN-RELATED"/>
    <property type="match status" value="1"/>
</dbReference>
<evidence type="ECO:0000313" key="7">
    <source>
        <dbReference type="EMBL" id="PIA63588.1"/>
    </source>
</evidence>
<feature type="chain" id="PRO_5013902184" description="Bifunctional inhibitor/plant lipid transfer protein/seed storage helical domain-containing protein" evidence="5">
    <location>
        <begin position="26"/>
        <end position="194"/>
    </location>
</feature>
<dbReference type="Gene3D" id="1.10.110.10">
    <property type="entry name" value="Plant lipid-transfer and hydrophobic proteins"/>
    <property type="match status" value="1"/>
</dbReference>
<dbReference type="InterPro" id="IPR036312">
    <property type="entry name" value="Bifun_inhib/LTP/seed_sf"/>
</dbReference>
<comment type="similarity">
    <text evidence="1">Belongs to the plant LTP family.</text>
</comment>
<dbReference type="EMBL" id="KZ305019">
    <property type="protein sequence ID" value="PIA63588.1"/>
    <property type="molecule type" value="Genomic_DNA"/>
</dbReference>
<dbReference type="AlphaFoldDB" id="A0A2G5F6C9"/>
<dbReference type="InterPro" id="IPR043325">
    <property type="entry name" value="LTSS"/>
</dbReference>
<dbReference type="FunCoup" id="A0A2G5F6C9">
    <property type="interactions" value="3"/>
</dbReference>
<dbReference type="CDD" id="cd00010">
    <property type="entry name" value="AAI_LTSS"/>
    <property type="match status" value="1"/>
</dbReference>
<sequence>MSSLCFSIIALPFFFTIMFLHGMLAFTDQADSDLTHLDATMGECGPRLLPLTTCASFVQGSAPSPTQSCCANLIELYGQQPSCLCLLLSDTSGTNFPINRTLALKLPNLCNLTPNLSDCPGLDLTPGSPESHVFHGTTNGNTTSLTVSPSALTPKTNLTIGLGRSGGTKLKYEGDFFAYIIMIASLFTEVIQFF</sequence>
<dbReference type="OrthoDB" id="664243at2759"/>
<feature type="signal peptide" evidence="5">
    <location>
        <begin position="1"/>
        <end position="25"/>
    </location>
</feature>
<keyword evidence="2 5" id="KW-0732">Signal</keyword>
<gene>
    <name evidence="7" type="ORF">AQUCO_00201141v1</name>
</gene>
<feature type="domain" description="Bifunctional inhibitor/plant lipid transfer protein/seed storage helical" evidence="6">
    <location>
        <begin position="44"/>
        <end position="119"/>
    </location>
</feature>
<proteinExistence type="inferred from homology"/>
<evidence type="ECO:0000259" key="6">
    <source>
        <dbReference type="SMART" id="SM00499"/>
    </source>
</evidence>
<name>A0A2G5F6C9_AQUCA</name>
<dbReference type="InterPro" id="IPR016140">
    <property type="entry name" value="Bifunc_inhib/LTP/seed_store"/>
</dbReference>
<evidence type="ECO:0000256" key="1">
    <source>
        <dbReference type="ARBA" id="ARBA00009748"/>
    </source>
</evidence>
<dbReference type="SMART" id="SM00499">
    <property type="entry name" value="AAI"/>
    <property type="match status" value="1"/>
</dbReference>
<dbReference type="Proteomes" id="UP000230069">
    <property type="component" value="Unassembled WGS sequence"/>
</dbReference>
<evidence type="ECO:0000256" key="4">
    <source>
        <dbReference type="ARBA" id="ARBA00023180"/>
    </source>
</evidence>
<reference evidence="7 8" key="1">
    <citation type="submission" date="2017-09" db="EMBL/GenBank/DDBJ databases">
        <title>WGS assembly of Aquilegia coerulea Goldsmith.</title>
        <authorList>
            <person name="Hodges S."/>
            <person name="Kramer E."/>
            <person name="Nordborg M."/>
            <person name="Tomkins J."/>
            <person name="Borevitz J."/>
            <person name="Derieg N."/>
            <person name="Yan J."/>
            <person name="Mihaltcheva S."/>
            <person name="Hayes R.D."/>
            <person name="Rokhsar D."/>
        </authorList>
    </citation>
    <scope>NUCLEOTIDE SEQUENCE [LARGE SCALE GENOMIC DNA]</scope>
    <source>
        <strain evidence="8">cv. Goldsmith</strain>
    </source>
</reference>
<evidence type="ECO:0000256" key="2">
    <source>
        <dbReference type="ARBA" id="ARBA00022729"/>
    </source>
</evidence>
<organism evidence="7 8">
    <name type="scientific">Aquilegia coerulea</name>
    <name type="common">Rocky mountain columbine</name>
    <dbReference type="NCBI Taxonomy" id="218851"/>
    <lineage>
        <taxon>Eukaryota</taxon>
        <taxon>Viridiplantae</taxon>
        <taxon>Streptophyta</taxon>
        <taxon>Embryophyta</taxon>
        <taxon>Tracheophyta</taxon>
        <taxon>Spermatophyta</taxon>
        <taxon>Magnoliopsida</taxon>
        <taxon>Ranunculales</taxon>
        <taxon>Ranunculaceae</taxon>
        <taxon>Thalictroideae</taxon>
        <taxon>Aquilegia</taxon>
    </lineage>
</organism>